<gene>
    <name evidence="1" type="ORF">GV68_07070</name>
</gene>
<evidence type="ECO:0000313" key="1">
    <source>
        <dbReference type="EMBL" id="KEQ06419.1"/>
    </source>
</evidence>
<reference evidence="1 2" key="1">
    <citation type="submission" date="2014-06" db="EMBL/GenBank/DDBJ databases">
        <title>Rhizobium pelagicum/R2-400B4.</title>
        <authorList>
            <person name="Kimes N.E."/>
            <person name="Lopez-Perez M."/>
        </authorList>
    </citation>
    <scope>NUCLEOTIDE SEQUENCE [LARGE SCALE GENOMIC DNA]</scope>
    <source>
        <strain evidence="1 2">R2-400B4</strain>
    </source>
</reference>
<protein>
    <submittedName>
        <fullName evidence="1">Uncharacterized protein</fullName>
    </submittedName>
</protein>
<dbReference type="EMBL" id="JOKJ01000016">
    <property type="protein sequence ID" value="KEQ06419.1"/>
    <property type="molecule type" value="Genomic_DNA"/>
</dbReference>
<keyword evidence="2" id="KW-1185">Reference proteome</keyword>
<dbReference type="RefSeq" id="WP_037166357.1">
    <property type="nucleotide sequence ID" value="NZ_CAJXID010000015.1"/>
</dbReference>
<dbReference type="AlphaFoldDB" id="A0A922NYR5"/>
<proteinExistence type="predicted"/>
<dbReference type="OrthoDB" id="8264995at2"/>
<dbReference type="Proteomes" id="UP000052167">
    <property type="component" value="Unassembled WGS sequence"/>
</dbReference>
<comment type="caution">
    <text evidence="1">The sequence shown here is derived from an EMBL/GenBank/DDBJ whole genome shotgun (WGS) entry which is preliminary data.</text>
</comment>
<organism evidence="1 2">
    <name type="scientific">Pseudorhizobium pelagicum</name>
    <dbReference type="NCBI Taxonomy" id="1509405"/>
    <lineage>
        <taxon>Bacteria</taxon>
        <taxon>Pseudomonadati</taxon>
        <taxon>Pseudomonadota</taxon>
        <taxon>Alphaproteobacteria</taxon>
        <taxon>Hyphomicrobiales</taxon>
        <taxon>Rhizobiaceae</taxon>
        <taxon>Rhizobium/Agrobacterium group</taxon>
        <taxon>Pseudorhizobium</taxon>
    </lineage>
</organism>
<accession>A0A922NYR5</accession>
<name>A0A922NYR5_9HYPH</name>
<sequence>MRKIGIQELLAWAFTQELPKIGAAEAIGPGYSQAWSMMSEVATLGTLVDRSPNAFGVIPDFIYGGDPHPDAVMVGEAVHRLADRGGYDIPEGWNPFPEWQDEHGLIAAEVRNVVEHIRARPEQVSGRHVAQLVTTAAVLGRGPDWAAAEPMVQMVSVKGKPLWFVQAKARDSLNRVYWFEDNGMDRKTHRPKPGAYRKYQLGAPLRGAIIDRLDWQLWQDALVSLQNELCGRLSAADLLPFHPVRRPWARQMNSAVFPQAVDAAE</sequence>
<evidence type="ECO:0000313" key="2">
    <source>
        <dbReference type="Proteomes" id="UP000052167"/>
    </source>
</evidence>